<dbReference type="NCBIfam" id="TIGR01163">
    <property type="entry name" value="rpe"/>
    <property type="match status" value="1"/>
</dbReference>
<organism evidence="16 17">
    <name type="scientific">Glycomyces algeriensis</name>
    <dbReference type="NCBI Taxonomy" id="256037"/>
    <lineage>
        <taxon>Bacteria</taxon>
        <taxon>Bacillati</taxon>
        <taxon>Actinomycetota</taxon>
        <taxon>Actinomycetes</taxon>
        <taxon>Glycomycetales</taxon>
        <taxon>Glycomycetaceae</taxon>
        <taxon>Glycomyces</taxon>
    </lineage>
</organism>
<evidence type="ECO:0000256" key="5">
    <source>
        <dbReference type="ARBA" id="ARBA00001954"/>
    </source>
</evidence>
<evidence type="ECO:0000256" key="3">
    <source>
        <dbReference type="ARBA" id="ARBA00001941"/>
    </source>
</evidence>
<comment type="pathway">
    <text evidence="10">Carbohydrate degradation.</text>
</comment>
<proteinExistence type="inferred from homology"/>
<dbReference type="GO" id="GO:0006098">
    <property type="term" value="P:pentose-phosphate shunt"/>
    <property type="evidence" value="ECO:0007669"/>
    <property type="project" value="UniProtKB-UniRule"/>
</dbReference>
<evidence type="ECO:0000256" key="4">
    <source>
        <dbReference type="ARBA" id="ARBA00001947"/>
    </source>
</evidence>
<dbReference type="FunFam" id="3.20.20.70:FF:000004">
    <property type="entry name" value="Ribulose-phosphate 3-epimerase"/>
    <property type="match status" value="1"/>
</dbReference>
<dbReference type="HAMAP" id="MF_02227">
    <property type="entry name" value="RPE"/>
    <property type="match status" value="1"/>
</dbReference>
<feature type="binding site" evidence="10 14">
    <location>
        <begin position="182"/>
        <end position="185"/>
    </location>
    <ligand>
        <name>substrate</name>
    </ligand>
</feature>
<feature type="binding site" evidence="10 13">
    <location>
        <position position="75"/>
    </location>
    <ligand>
        <name>a divalent metal cation</name>
        <dbReference type="ChEBI" id="CHEBI:60240"/>
    </ligand>
</feature>
<dbReference type="SUPFAM" id="SSF51366">
    <property type="entry name" value="Ribulose-phoshate binding barrel"/>
    <property type="match status" value="1"/>
</dbReference>
<comment type="cofactor">
    <cofactor evidence="5">
        <name>Fe(2+)</name>
        <dbReference type="ChEBI" id="CHEBI:29033"/>
    </cofactor>
</comment>
<evidence type="ECO:0000256" key="1">
    <source>
        <dbReference type="ARBA" id="ARBA00001782"/>
    </source>
</evidence>
<evidence type="ECO:0000256" key="6">
    <source>
        <dbReference type="ARBA" id="ARBA00009541"/>
    </source>
</evidence>
<dbReference type="PIRSF" id="PIRSF001461">
    <property type="entry name" value="RPE"/>
    <property type="match status" value="1"/>
</dbReference>
<evidence type="ECO:0000256" key="14">
    <source>
        <dbReference type="PIRSR" id="PIRSR001461-3"/>
    </source>
</evidence>
<dbReference type="NCBIfam" id="NF004076">
    <property type="entry name" value="PRK05581.1-4"/>
    <property type="match status" value="1"/>
</dbReference>
<dbReference type="Proteomes" id="UP001144313">
    <property type="component" value="Unassembled WGS sequence"/>
</dbReference>
<keyword evidence="13" id="KW-0464">Manganese</keyword>
<keyword evidence="17" id="KW-1185">Reference proteome</keyword>
<comment type="caution">
    <text evidence="10">Lacks conserved residue(s) required for the propagation of feature annotation.</text>
</comment>
<feature type="binding site" evidence="14">
    <location>
        <position position="217"/>
    </location>
    <ligand>
        <name>substrate</name>
    </ligand>
</feature>
<feature type="binding site" evidence="10 14">
    <location>
        <position position="49"/>
    </location>
    <ligand>
        <name>substrate</name>
    </ligand>
</feature>
<dbReference type="CDD" id="cd00429">
    <property type="entry name" value="RPE"/>
    <property type="match status" value="1"/>
</dbReference>
<comment type="function">
    <text evidence="10">Catalyzes the reversible epimerization of D-ribulose 5-phosphate to D-xylulose 5-phosphate.</text>
</comment>
<comment type="cofactor">
    <cofactor evidence="10 13">
        <name>a divalent metal cation</name>
        <dbReference type="ChEBI" id="CHEBI:60240"/>
    </cofactor>
    <text evidence="10 13">Binds 1 divalent metal cation per subunit.</text>
</comment>
<sequence length="264" mass="27897">MASNEWSRAQLRPDSQTGPVSDPRRGSATYTVPVAQFRTAQADTVIAPSLLAADFARLAEAADAVEGSVDWLHVDVMDNHFVPNLTLGPPIVKSLKAATDIPLDCHLMIEDPKRWAPGYAELGAYNVTFHAEAADDPVRLAKDLRAAGSKAGLAIDRDTPVEDYLEILPAFDTLLIMTIKAGFGGQKFMPELLAKVRTARAHADSGHLELRIEVDGGIADDTIAAAAEAGADAFVAGTAVYGAADPADAARRLRARADAARSSG</sequence>
<keyword evidence="10 11" id="KW-0119">Carbohydrate metabolism</keyword>
<comment type="cofactor">
    <cofactor evidence="4">
        <name>Zn(2+)</name>
        <dbReference type="ChEBI" id="CHEBI:29105"/>
    </cofactor>
</comment>
<evidence type="ECO:0000313" key="16">
    <source>
        <dbReference type="EMBL" id="GLI44176.1"/>
    </source>
</evidence>
<evidence type="ECO:0000256" key="10">
    <source>
        <dbReference type="HAMAP-Rule" id="MF_02227"/>
    </source>
</evidence>
<accession>A0A9W6LIZ6</accession>
<evidence type="ECO:0000256" key="13">
    <source>
        <dbReference type="PIRSR" id="PIRSR001461-2"/>
    </source>
</evidence>
<feature type="compositionally biased region" description="Polar residues" evidence="15">
    <location>
        <begin position="1"/>
        <end position="19"/>
    </location>
</feature>
<keyword evidence="13" id="KW-0170">Cobalt</keyword>
<evidence type="ECO:0000256" key="2">
    <source>
        <dbReference type="ARBA" id="ARBA00001936"/>
    </source>
</evidence>
<evidence type="ECO:0000256" key="7">
    <source>
        <dbReference type="ARBA" id="ARBA00013188"/>
    </source>
</evidence>
<keyword evidence="9 10" id="KW-0413">Isomerase</keyword>
<dbReference type="GO" id="GO:0005737">
    <property type="term" value="C:cytoplasm"/>
    <property type="evidence" value="ECO:0007669"/>
    <property type="project" value="UniProtKB-ARBA"/>
</dbReference>
<evidence type="ECO:0000256" key="8">
    <source>
        <dbReference type="ARBA" id="ARBA00022723"/>
    </source>
</evidence>
<reference evidence="16" key="1">
    <citation type="submission" date="2022-12" db="EMBL/GenBank/DDBJ databases">
        <title>Reference genome sequencing for broad-spectrum identification of bacterial and archaeal isolates by mass spectrometry.</title>
        <authorList>
            <person name="Sekiguchi Y."/>
            <person name="Tourlousse D.M."/>
        </authorList>
    </citation>
    <scope>NUCLEOTIDE SEQUENCE</scope>
    <source>
        <strain evidence="16">LLR39Z86</strain>
    </source>
</reference>
<feature type="binding site" evidence="10">
    <location>
        <begin position="215"/>
        <end position="217"/>
    </location>
    <ligand>
        <name>substrate</name>
    </ligand>
</feature>
<dbReference type="GO" id="GO:0019323">
    <property type="term" value="P:pentose catabolic process"/>
    <property type="evidence" value="ECO:0007669"/>
    <property type="project" value="UniProtKB-UniRule"/>
</dbReference>
<dbReference type="EMBL" id="BSDT01000001">
    <property type="protein sequence ID" value="GLI44176.1"/>
    <property type="molecule type" value="Genomic_DNA"/>
</dbReference>
<dbReference type="PROSITE" id="PS01085">
    <property type="entry name" value="RIBUL_P_3_EPIMER_1"/>
    <property type="match status" value="1"/>
</dbReference>
<dbReference type="InterPro" id="IPR011060">
    <property type="entry name" value="RibuloseP-bd_barrel"/>
</dbReference>
<keyword evidence="13" id="KW-0862">Zinc</keyword>
<evidence type="ECO:0000256" key="15">
    <source>
        <dbReference type="SAM" id="MobiDB-lite"/>
    </source>
</evidence>
<dbReference type="AlphaFoldDB" id="A0A9W6LIZ6"/>
<dbReference type="InterPro" id="IPR026019">
    <property type="entry name" value="Ribul_P_3_epim"/>
</dbReference>
<comment type="caution">
    <text evidence="16">The sequence shown here is derived from an EMBL/GenBank/DDBJ whole genome shotgun (WGS) entry which is preliminary data.</text>
</comment>
<feature type="binding site" evidence="10 13">
    <location>
        <position position="106"/>
    </location>
    <ligand>
        <name>a divalent metal cation</name>
        <dbReference type="ChEBI" id="CHEBI:60240"/>
    </ligand>
</feature>
<feature type="active site" description="Proton acceptor" evidence="10 12">
    <location>
        <position position="75"/>
    </location>
</feature>
<evidence type="ECO:0000256" key="11">
    <source>
        <dbReference type="PIRNR" id="PIRNR001461"/>
    </source>
</evidence>
<feature type="region of interest" description="Disordered" evidence="15">
    <location>
        <begin position="1"/>
        <end position="27"/>
    </location>
</feature>
<keyword evidence="8 10" id="KW-0479">Metal-binding</keyword>
<evidence type="ECO:0000256" key="9">
    <source>
        <dbReference type="ARBA" id="ARBA00023235"/>
    </source>
</evidence>
<comment type="catalytic activity">
    <reaction evidence="1 10 11">
        <text>D-ribulose 5-phosphate = D-xylulose 5-phosphate</text>
        <dbReference type="Rhea" id="RHEA:13677"/>
        <dbReference type="ChEBI" id="CHEBI:57737"/>
        <dbReference type="ChEBI" id="CHEBI:58121"/>
        <dbReference type="EC" id="5.1.3.1"/>
    </reaction>
</comment>
<comment type="cofactor">
    <cofactor evidence="2">
        <name>Mn(2+)</name>
        <dbReference type="ChEBI" id="CHEBI:29035"/>
    </cofactor>
</comment>
<feature type="binding site" evidence="10 14">
    <location>
        <position position="106"/>
    </location>
    <ligand>
        <name>substrate</name>
    </ligand>
</feature>
<comment type="cofactor">
    <cofactor evidence="3">
        <name>Co(2+)</name>
        <dbReference type="ChEBI" id="CHEBI:48828"/>
    </cofactor>
</comment>
<protein>
    <recommendedName>
        <fullName evidence="7 10">Ribulose-phosphate 3-epimerase</fullName>
        <ecNumber evidence="7 10">5.1.3.1</ecNumber>
    </recommendedName>
</protein>
<name>A0A9W6LIZ6_9ACTN</name>
<evidence type="ECO:0000256" key="12">
    <source>
        <dbReference type="PIRSR" id="PIRSR001461-1"/>
    </source>
</evidence>
<comment type="similarity">
    <text evidence="6 10 11">Belongs to the ribulose-phosphate 3-epimerase family.</text>
</comment>
<dbReference type="GO" id="GO:0046872">
    <property type="term" value="F:metal ion binding"/>
    <property type="evidence" value="ECO:0007669"/>
    <property type="project" value="UniProtKB-UniRule"/>
</dbReference>
<dbReference type="InterPro" id="IPR000056">
    <property type="entry name" value="Ribul_P_3_epim-like"/>
</dbReference>
<dbReference type="GO" id="GO:0004750">
    <property type="term" value="F:D-ribulose-phosphate 3-epimerase activity"/>
    <property type="evidence" value="ECO:0007669"/>
    <property type="project" value="UniProtKB-UniRule"/>
</dbReference>
<dbReference type="InterPro" id="IPR013785">
    <property type="entry name" value="Aldolase_TIM"/>
</dbReference>
<dbReference type="Pfam" id="PF00834">
    <property type="entry name" value="Ribul_P_3_epim"/>
    <property type="match status" value="1"/>
</dbReference>
<feature type="active site" description="Proton donor" evidence="10 12">
    <location>
        <position position="215"/>
    </location>
</feature>
<dbReference type="PANTHER" id="PTHR11749">
    <property type="entry name" value="RIBULOSE-5-PHOSPHATE-3-EPIMERASE"/>
    <property type="match status" value="1"/>
</dbReference>
<dbReference type="EC" id="5.1.3.1" evidence="7 10"/>
<evidence type="ECO:0000313" key="17">
    <source>
        <dbReference type="Proteomes" id="UP001144313"/>
    </source>
</evidence>
<dbReference type="Gene3D" id="3.20.20.70">
    <property type="entry name" value="Aldolase class I"/>
    <property type="match status" value="1"/>
</dbReference>
<feature type="binding site" evidence="10 13">
    <location>
        <position position="215"/>
    </location>
    <ligand>
        <name>a divalent metal cation</name>
        <dbReference type="ChEBI" id="CHEBI:60240"/>
    </ligand>
</feature>
<gene>
    <name evidence="10 16" type="primary">rpe</name>
    <name evidence="16" type="ORF">GALLR39Z86_40260</name>
</gene>
<feature type="binding site" evidence="14">
    <location>
        <begin position="237"/>
        <end position="238"/>
    </location>
    <ligand>
        <name>substrate</name>
    </ligand>
</feature>
<feature type="binding site" evidence="10 13">
    <location>
        <position position="73"/>
    </location>
    <ligand>
        <name>a divalent metal cation</name>
        <dbReference type="ChEBI" id="CHEBI:60240"/>
    </ligand>
</feature>